<dbReference type="InterPro" id="IPR011650">
    <property type="entry name" value="Peptidase_M20_dimer"/>
</dbReference>
<dbReference type="CDD" id="cd03885">
    <property type="entry name" value="M20_CPDG2"/>
    <property type="match status" value="1"/>
</dbReference>
<dbReference type="PROSITE" id="PS00758">
    <property type="entry name" value="ARGE_DAPE_CPG2_1"/>
    <property type="match status" value="1"/>
</dbReference>
<evidence type="ECO:0000256" key="2">
    <source>
        <dbReference type="ARBA" id="ARBA00022723"/>
    </source>
</evidence>
<dbReference type="InterPro" id="IPR036264">
    <property type="entry name" value="Bact_exopeptidase_dim_dom"/>
</dbReference>
<dbReference type="PANTHER" id="PTHR43808:SF9">
    <property type="entry name" value="BLL0789 PROTEIN"/>
    <property type="match status" value="1"/>
</dbReference>
<dbReference type="Pfam" id="PF01546">
    <property type="entry name" value="Peptidase_M20"/>
    <property type="match status" value="1"/>
</dbReference>
<dbReference type="Pfam" id="PF07687">
    <property type="entry name" value="M20_dimer"/>
    <property type="match status" value="1"/>
</dbReference>
<dbReference type="InterPro" id="IPR017150">
    <property type="entry name" value="Pept_M20_glutamate_carboxypep"/>
</dbReference>
<organism evidence="7 8">
    <name type="scientific">Microbaculum marinisediminis</name>
    <dbReference type="NCBI Taxonomy" id="2931392"/>
    <lineage>
        <taxon>Bacteria</taxon>
        <taxon>Pseudomonadati</taxon>
        <taxon>Pseudomonadota</taxon>
        <taxon>Alphaproteobacteria</taxon>
        <taxon>Hyphomicrobiales</taxon>
        <taxon>Tepidamorphaceae</taxon>
        <taxon>Microbaculum</taxon>
    </lineage>
</organism>
<dbReference type="SUPFAM" id="SSF55031">
    <property type="entry name" value="Bacterial exopeptidase dimerisation domain"/>
    <property type="match status" value="1"/>
</dbReference>
<evidence type="ECO:0000256" key="5">
    <source>
        <dbReference type="PIRSR" id="PIRSR037238-1"/>
    </source>
</evidence>
<keyword evidence="8" id="KW-1185">Reference proteome</keyword>
<dbReference type="GO" id="GO:0016787">
    <property type="term" value="F:hydrolase activity"/>
    <property type="evidence" value="ECO:0007669"/>
    <property type="project" value="UniProtKB-KW"/>
</dbReference>
<feature type="active site" description="Proton acceptor" evidence="5">
    <location>
        <position position="142"/>
    </location>
</feature>
<evidence type="ECO:0000313" key="7">
    <source>
        <dbReference type="EMBL" id="MCT8970909.1"/>
    </source>
</evidence>
<name>A0AAW5QX49_9HYPH</name>
<dbReference type="AlphaFoldDB" id="A0AAW5QX49"/>
<gene>
    <name evidence="7" type="ORF">MUB46_03460</name>
</gene>
<dbReference type="Gene3D" id="3.30.70.360">
    <property type="match status" value="1"/>
</dbReference>
<dbReference type="InterPro" id="IPR002933">
    <property type="entry name" value="Peptidase_M20"/>
</dbReference>
<sequence>MTSSRLTDYVAELNEWVSIETPSAERKSVARLLELVAAQCARSGLCVEWAGGGDGACHTLLARGGPAGPGPGILVLAHLDTVHPCGTLQSALRWRIEGDRLYGPGVYDMKGSALMALAAWCRLRETGRSSKVPVTFLFSPDEEIGSPSSRAVIEDEARRALAALVVEPARDGGKIVTSRKGVARFVITASGHAAHSGSNFELGRSAVSEIAAHIPTIEALTDVERGITVNVGTIRGGTSPNTVPAHCRIEVDIRLQRLDQVEPTLAAIRSLTPRDPDVTLEITGELNRPPFDHGPESQRLFHHARTVAAALGIELVGMAAGGASDGNFTSAIGVPTLDGLGVDGAGAHTLEEHILLSSVVPRIDLFASLLETTDLGSLQTAPTA</sequence>
<evidence type="ECO:0000256" key="4">
    <source>
        <dbReference type="ARBA" id="ARBA00022833"/>
    </source>
</evidence>
<protein>
    <submittedName>
        <fullName evidence="7">M20 family metallopeptidase</fullName>
    </submittedName>
</protein>
<evidence type="ECO:0000313" key="8">
    <source>
        <dbReference type="Proteomes" id="UP001320898"/>
    </source>
</evidence>
<dbReference type="InterPro" id="IPR050072">
    <property type="entry name" value="Peptidase_M20A"/>
</dbReference>
<comment type="cofactor">
    <cofactor evidence="1">
        <name>Zn(2+)</name>
        <dbReference type="ChEBI" id="CHEBI:29105"/>
    </cofactor>
</comment>
<dbReference type="Proteomes" id="UP001320898">
    <property type="component" value="Unassembled WGS sequence"/>
</dbReference>
<dbReference type="RefSeq" id="WP_261614487.1">
    <property type="nucleotide sequence ID" value="NZ_JALIDZ010000002.1"/>
</dbReference>
<dbReference type="SUPFAM" id="SSF53187">
    <property type="entry name" value="Zn-dependent exopeptidases"/>
    <property type="match status" value="1"/>
</dbReference>
<dbReference type="InterPro" id="IPR001261">
    <property type="entry name" value="ArgE/DapE_CS"/>
</dbReference>
<evidence type="ECO:0000256" key="3">
    <source>
        <dbReference type="ARBA" id="ARBA00022801"/>
    </source>
</evidence>
<dbReference type="PANTHER" id="PTHR43808">
    <property type="entry name" value="ACETYLORNITHINE DEACETYLASE"/>
    <property type="match status" value="1"/>
</dbReference>
<comment type="caution">
    <text evidence="7">The sequence shown here is derived from an EMBL/GenBank/DDBJ whole genome shotgun (WGS) entry which is preliminary data.</text>
</comment>
<proteinExistence type="predicted"/>
<keyword evidence="3" id="KW-0378">Hydrolase</keyword>
<feature type="active site" evidence="5">
    <location>
        <position position="80"/>
    </location>
</feature>
<dbReference type="Gene3D" id="3.40.630.10">
    <property type="entry name" value="Zn peptidases"/>
    <property type="match status" value="1"/>
</dbReference>
<keyword evidence="2" id="KW-0479">Metal-binding</keyword>
<dbReference type="PIRSF" id="PIRSF037238">
    <property type="entry name" value="Carboxypeptidase_G2"/>
    <property type="match status" value="1"/>
</dbReference>
<evidence type="ECO:0000256" key="1">
    <source>
        <dbReference type="ARBA" id="ARBA00001947"/>
    </source>
</evidence>
<dbReference type="GO" id="GO:0046872">
    <property type="term" value="F:metal ion binding"/>
    <property type="evidence" value="ECO:0007669"/>
    <property type="project" value="UniProtKB-KW"/>
</dbReference>
<feature type="domain" description="Peptidase M20 dimerisation" evidence="6">
    <location>
        <begin position="178"/>
        <end position="270"/>
    </location>
</feature>
<keyword evidence="4" id="KW-0862">Zinc</keyword>
<reference evidence="7 8" key="1">
    <citation type="submission" date="2022-04" db="EMBL/GenBank/DDBJ databases">
        <authorList>
            <person name="Ye Y.-Q."/>
            <person name="Du Z.-J."/>
        </authorList>
    </citation>
    <scope>NUCLEOTIDE SEQUENCE [LARGE SCALE GENOMIC DNA]</scope>
    <source>
        <strain evidence="7 8">A6E488</strain>
    </source>
</reference>
<dbReference type="EMBL" id="JALIDZ010000002">
    <property type="protein sequence ID" value="MCT8970909.1"/>
    <property type="molecule type" value="Genomic_DNA"/>
</dbReference>
<evidence type="ECO:0000259" key="6">
    <source>
        <dbReference type="Pfam" id="PF07687"/>
    </source>
</evidence>
<accession>A0AAW5QX49</accession>